<comment type="caution">
    <text evidence="1">The sequence shown here is derived from an EMBL/GenBank/DDBJ whole genome shotgun (WGS) entry which is preliminary data.</text>
</comment>
<dbReference type="AlphaFoldDB" id="A0A656K1D3"/>
<protein>
    <submittedName>
        <fullName evidence="1">Uncharacterized protein</fullName>
    </submittedName>
</protein>
<name>A0A656K1D3_PSESF</name>
<organism evidence="1 2">
    <name type="scientific">Pseudomonas syringae pv. actinidiae ICMP 19096</name>
    <dbReference type="NCBI Taxonomy" id="1194405"/>
    <lineage>
        <taxon>Bacteria</taxon>
        <taxon>Pseudomonadati</taxon>
        <taxon>Pseudomonadota</taxon>
        <taxon>Gammaproteobacteria</taxon>
        <taxon>Pseudomonadales</taxon>
        <taxon>Pseudomonadaceae</taxon>
        <taxon>Pseudomonas</taxon>
        <taxon>Pseudomonas syringae</taxon>
    </lineage>
</organism>
<feature type="non-terminal residue" evidence="1">
    <location>
        <position position="70"/>
    </location>
</feature>
<gene>
    <name evidence="1" type="ORF">A245_09081</name>
</gene>
<proteinExistence type="predicted"/>
<evidence type="ECO:0000313" key="2">
    <source>
        <dbReference type="Proteomes" id="UP000018849"/>
    </source>
</evidence>
<sequence length="70" mass="7956">MANALRLKLANERGDGLGMLRKEHHRTTAERISAFARHTTQTMTGQQAFKCAEHAKLRIALALPWFEQPQ</sequence>
<dbReference type="Proteomes" id="UP000018849">
    <property type="component" value="Unassembled WGS sequence"/>
</dbReference>
<dbReference type="EMBL" id="AOKF01000744">
    <property type="protein sequence ID" value="EPN65225.1"/>
    <property type="molecule type" value="Genomic_DNA"/>
</dbReference>
<reference evidence="1 2" key="1">
    <citation type="journal article" date="2013" name="PLoS Pathog.">
        <title>Genomic analysis of the Kiwifruit pathogen Pseudomonas syringae pv. actinidiae provides insight into the origins of an emergent plant disease.</title>
        <authorList>
            <person name="McCann H.C."/>
            <person name="Rikkerink E.H."/>
            <person name="Bertels F."/>
            <person name="Fiers M."/>
            <person name="Lu A."/>
            <person name="Rees-George J."/>
            <person name="Andersen M.T."/>
            <person name="Gleave A.P."/>
            <person name="Haubold B."/>
            <person name="Wohlers M.W."/>
            <person name="Guttman D.S."/>
            <person name="Wang P.W."/>
            <person name="Straub C."/>
            <person name="Vanneste J.L."/>
            <person name="Rainey P.B."/>
            <person name="Templeton M.D."/>
        </authorList>
    </citation>
    <scope>NUCLEOTIDE SEQUENCE [LARGE SCALE GENOMIC DNA]</scope>
    <source>
        <strain evidence="1 2">ICMP 19096</strain>
    </source>
</reference>
<accession>A0A656K1D3</accession>
<evidence type="ECO:0000313" key="1">
    <source>
        <dbReference type="EMBL" id="EPN65225.1"/>
    </source>
</evidence>